<proteinExistence type="predicted"/>
<name>A0A0A9FK41_ARUDO</name>
<organism evidence="1">
    <name type="scientific">Arundo donax</name>
    <name type="common">Giant reed</name>
    <name type="synonym">Donax arundinaceus</name>
    <dbReference type="NCBI Taxonomy" id="35708"/>
    <lineage>
        <taxon>Eukaryota</taxon>
        <taxon>Viridiplantae</taxon>
        <taxon>Streptophyta</taxon>
        <taxon>Embryophyta</taxon>
        <taxon>Tracheophyta</taxon>
        <taxon>Spermatophyta</taxon>
        <taxon>Magnoliopsida</taxon>
        <taxon>Liliopsida</taxon>
        <taxon>Poales</taxon>
        <taxon>Poaceae</taxon>
        <taxon>PACMAD clade</taxon>
        <taxon>Arundinoideae</taxon>
        <taxon>Arundineae</taxon>
        <taxon>Arundo</taxon>
    </lineage>
</organism>
<reference evidence="1" key="2">
    <citation type="journal article" date="2015" name="Data Brief">
        <title>Shoot transcriptome of the giant reed, Arundo donax.</title>
        <authorList>
            <person name="Barrero R.A."/>
            <person name="Guerrero F.D."/>
            <person name="Moolhuijzen P."/>
            <person name="Goolsby J.A."/>
            <person name="Tidwell J."/>
            <person name="Bellgard S.E."/>
            <person name="Bellgard M.I."/>
        </authorList>
    </citation>
    <scope>NUCLEOTIDE SEQUENCE</scope>
    <source>
        <tissue evidence="1">Shoot tissue taken approximately 20 cm above the soil surface</tissue>
    </source>
</reference>
<dbReference type="EMBL" id="GBRH01187380">
    <property type="protein sequence ID" value="JAE10516.1"/>
    <property type="molecule type" value="Transcribed_RNA"/>
</dbReference>
<protein>
    <submittedName>
        <fullName evidence="1">Uncharacterized protein</fullName>
    </submittedName>
</protein>
<sequence length="10" mass="1257">MFCSSNWNRL</sequence>
<evidence type="ECO:0000313" key="1">
    <source>
        <dbReference type="EMBL" id="JAE10516.1"/>
    </source>
</evidence>
<reference evidence="1" key="1">
    <citation type="submission" date="2014-09" db="EMBL/GenBank/DDBJ databases">
        <authorList>
            <person name="Magalhaes I.L.F."/>
            <person name="Oliveira U."/>
            <person name="Santos F.R."/>
            <person name="Vidigal T.H.D.A."/>
            <person name="Brescovit A.D."/>
            <person name="Santos A.J."/>
        </authorList>
    </citation>
    <scope>NUCLEOTIDE SEQUENCE</scope>
    <source>
        <tissue evidence="1">Shoot tissue taken approximately 20 cm above the soil surface</tissue>
    </source>
</reference>
<accession>A0A0A9FK41</accession>